<name>A0A6V8N727_9BACT</name>
<reference evidence="4" key="1">
    <citation type="submission" date="2020-06" db="EMBL/GenBank/DDBJ databases">
        <title>Draft genomic sequecing of Geomonas sp. Red745.</title>
        <authorList>
            <person name="Itoh H."/>
            <person name="Xu Z.X."/>
            <person name="Ushijima N."/>
            <person name="Masuda Y."/>
            <person name="Shiratori Y."/>
            <person name="Senoo K."/>
        </authorList>
    </citation>
    <scope>NUCLEOTIDE SEQUENCE [LARGE SCALE GENOMIC DNA]</scope>
    <source>
        <strain evidence="4">Red745</strain>
    </source>
</reference>
<sequence length="133" mass="15276">MWRGRRLLSRRAGSERGMDQNDTLEEQALLRIYIGENDRHGHLPLYEALVELFRSEGFAGATVLRGVAGFGAHHTYHTDRLLRLSSELPMVLEVVDTKERLEQVLPRAEEMMDGGMITLERVLVRRYPKSSRS</sequence>
<evidence type="ECO:0000256" key="2">
    <source>
        <dbReference type="SAM" id="MobiDB-lite"/>
    </source>
</evidence>
<dbReference type="Pfam" id="PF02641">
    <property type="entry name" value="DUF190"/>
    <property type="match status" value="1"/>
</dbReference>
<dbReference type="InterPro" id="IPR015867">
    <property type="entry name" value="N-reg_PII/ATP_PRibTrfase_C"/>
</dbReference>
<comment type="similarity">
    <text evidence="1">Belongs to the UPF0166 family.</text>
</comment>
<accession>A0A6V8N727</accession>
<gene>
    <name evidence="3" type="ORF">GMLC_19650</name>
</gene>
<proteinExistence type="inferred from homology"/>
<feature type="region of interest" description="Disordered" evidence="2">
    <location>
        <begin position="1"/>
        <end position="20"/>
    </location>
</feature>
<dbReference type="PANTHER" id="PTHR35983:SF1">
    <property type="entry name" value="UPF0166 PROTEIN TM_0021"/>
    <property type="match status" value="1"/>
</dbReference>
<dbReference type="EMBL" id="BLXZ01000003">
    <property type="protein sequence ID" value="GFO68386.1"/>
    <property type="molecule type" value="Genomic_DNA"/>
</dbReference>
<dbReference type="Proteomes" id="UP000587586">
    <property type="component" value="Unassembled WGS sequence"/>
</dbReference>
<evidence type="ECO:0000313" key="3">
    <source>
        <dbReference type="EMBL" id="GFO68386.1"/>
    </source>
</evidence>
<dbReference type="AlphaFoldDB" id="A0A6V8N727"/>
<evidence type="ECO:0000256" key="1">
    <source>
        <dbReference type="ARBA" id="ARBA00010554"/>
    </source>
</evidence>
<keyword evidence="4" id="KW-1185">Reference proteome</keyword>
<dbReference type="Gene3D" id="3.30.70.120">
    <property type="match status" value="1"/>
</dbReference>
<dbReference type="SUPFAM" id="SSF54913">
    <property type="entry name" value="GlnB-like"/>
    <property type="match status" value="1"/>
</dbReference>
<dbReference type="InterPro" id="IPR003793">
    <property type="entry name" value="UPF0166"/>
</dbReference>
<comment type="caution">
    <text evidence="3">The sequence shown here is derived from an EMBL/GenBank/DDBJ whole genome shotgun (WGS) entry which is preliminary data.</text>
</comment>
<evidence type="ECO:0000313" key="4">
    <source>
        <dbReference type="Proteomes" id="UP000587586"/>
    </source>
</evidence>
<dbReference type="PANTHER" id="PTHR35983">
    <property type="entry name" value="UPF0166 PROTEIN TM_0021"/>
    <property type="match status" value="1"/>
</dbReference>
<protein>
    <submittedName>
        <fullName evidence="3">Uncharacterized protein</fullName>
    </submittedName>
</protein>
<organism evidence="3 4">
    <name type="scientific">Geomonas limicola</name>
    <dbReference type="NCBI Taxonomy" id="2740186"/>
    <lineage>
        <taxon>Bacteria</taxon>
        <taxon>Pseudomonadati</taxon>
        <taxon>Thermodesulfobacteriota</taxon>
        <taxon>Desulfuromonadia</taxon>
        <taxon>Geobacterales</taxon>
        <taxon>Geobacteraceae</taxon>
        <taxon>Geomonas</taxon>
    </lineage>
</organism>
<dbReference type="InterPro" id="IPR011322">
    <property type="entry name" value="N-reg_PII-like_a/b"/>
</dbReference>